<dbReference type="SMART" id="SM00184">
    <property type="entry name" value="RING"/>
    <property type="match status" value="1"/>
</dbReference>
<evidence type="ECO:0000256" key="2">
    <source>
        <dbReference type="ARBA" id="ARBA00022723"/>
    </source>
</evidence>
<dbReference type="Proteomes" id="UP000266841">
    <property type="component" value="Unassembled WGS sequence"/>
</dbReference>
<feature type="domain" description="RING-type" evidence="9">
    <location>
        <begin position="312"/>
        <end position="370"/>
    </location>
</feature>
<evidence type="ECO:0000256" key="4">
    <source>
        <dbReference type="ARBA" id="ARBA00022786"/>
    </source>
</evidence>
<evidence type="ECO:0000256" key="3">
    <source>
        <dbReference type="ARBA" id="ARBA00022771"/>
    </source>
</evidence>
<feature type="domain" description="UBP-type" evidence="10">
    <location>
        <begin position="345"/>
        <end position="479"/>
    </location>
</feature>
<dbReference type="Pfam" id="PF02148">
    <property type="entry name" value="zf-UBP"/>
    <property type="match status" value="1"/>
</dbReference>
<feature type="coiled-coil region" evidence="7">
    <location>
        <begin position="554"/>
        <end position="588"/>
    </location>
</feature>
<proteinExistence type="predicted"/>
<dbReference type="InterPro" id="IPR013083">
    <property type="entry name" value="Znf_RING/FYVE/PHD"/>
</dbReference>
<dbReference type="PROSITE" id="PS50089">
    <property type="entry name" value="ZF_RING_2"/>
    <property type="match status" value="1"/>
</dbReference>
<evidence type="ECO:0000256" key="8">
    <source>
        <dbReference type="SAM" id="MobiDB-lite"/>
    </source>
</evidence>
<dbReference type="GO" id="GO:0016567">
    <property type="term" value="P:protein ubiquitination"/>
    <property type="evidence" value="ECO:0007669"/>
    <property type="project" value="TreeGrafter"/>
</dbReference>
<evidence type="ECO:0000313" key="12">
    <source>
        <dbReference type="Proteomes" id="UP000266841"/>
    </source>
</evidence>
<evidence type="ECO:0000256" key="6">
    <source>
        <dbReference type="PROSITE-ProRule" id="PRU00502"/>
    </source>
</evidence>
<evidence type="ECO:0000259" key="10">
    <source>
        <dbReference type="PROSITE" id="PS50271"/>
    </source>
</evidence>
<comment type="caution">
    <text evidence="11">The sequence shown here is derived from an EMBL/GenBank/DDBJ whole genome shotgun (WGS) entry which is preliminary data.</text>
</comment>
<dbReference type="PANTHER" id="PTHR24007:SF7">
    <property type="entry name" value="BRCA1-ASSOCIATED PROTEIN"/>
    <property type="match status" value="1"/>
</dbReference>
<dbReference type="SMART" id="SM00290">
    <property type="entry name" value="ZnF_UBP"/>
    <property type="match status" value="1"/>
</dbReference>
<comment type="pathway">
    <text evidence="1">Protein modification; protein ubiquitination.</text>
</comment>
<feature type="compositionally biased region" description="Basic and acidic residues" evidence="8">
    <location>
        <begin position="10"/>
        <end position="20"/>
    </location>
</feature>
<evidence type="ECO:0000256" key="1">
    <source>
        <dbReference type="ARBA" id="ARBA00004906"/>
    </source>
</evidence>
<organism evidence="11 12">
    <name type="scientific">Thalassiosira oceanica</name>
    <name type="common">Marine diatom</name>
    <dbReference type="NCBI Taxonomy" id="159749"/>
    <lineage>
        <taxon>Eukaryota</taxon>
        <taxon>Sar</taxon>
        <taxon>Stramenopiles</taxon>
        <taxon>Ochrophyta</taxon>
        <taxon>Bacillariophyta</taxon>
        <taxon>Coscinodiscophyceae</taxon>
        <taxon>Thalassiosirophycidae</taxon>
        <taxon>Thalassiosirales</taxon>
        <taxon>Thalassiosiraceae</taxon>
        <taxon>Thalassiosira</taxon>
    </lineage>
</organism>
<dbReference type="InterPro" id="IPR001841">
    <property type="entry name" value="Znf_RING"/>
</dbReference>
<dbReference type="PROSITE" id="PS50271">
    <property type="entry name" value="ZF_UBP"/>
    <property type="match status" value="1"/>
</dbReference>
<protein>
    <recommendedName>
        <fullName evidence="13">RING-type domain-containing protein</fullName>
    </recommendedName>
</protein>
<dbReference type="InterPro" id="IPR024766">
    <property type="entry name" value="Znf_RING_H2"/>
</dbReference>
<dbReference type="GO" id="GO:0008270">
    <property type="term" value="F:zinc ion binding"/>
    <property type="evidence" value="ECO:0007669"/>
    <property type="project" value="UniProtKB-KW"/>
</dbReference>
<dbReference type="CDD" id="cd16457">
    <property type="entry name" value="RING-H2_BRAP2"/>
    <property type="match status" value="1"/>
</dbReference>
<dbReference type="Pfam" id="PF12678">
    <property type="entry name" value="zf-rbx1"/>
    <property type="match status" value="1"/>
</dbReference>
<dbReference type="OMA" id="TETQHVW"/>
<dbReference type="GO" id="GO:0061630">
    <property type="term" value="F:ubiquitin protein ligase activity"/>
    <property type="evidence" value="ECO:0007669"/>
    <property type="project" value="TreeGrafter"/>
</dbReference>
<feature type="region of interest" description="Disordered" evidence="8">
    <location>
        <begin position="1"/>
        <end position="20"/>
    </location>
</feature>
<feature type="compositionally biased region" description="Low complexity" evidence="8">
    <location>
        <begin position="82"/>
        <end position="96"/>
    </location>
</feature>
<name>K0SEU2_THAOC</name>
<keyword evidence="12" id="KW-1185">Reference proteome</keyword>
<dbReference type="eggNOG" id="KOG0804">
    <property type="taxonomic scope" value="Eukaryota"/>
</dbReference>
<keyword evidence="2" id="KW-0479">Metal-binding</keyword>
<evidence type="ECO:0000259" key="9">
    <source>
        <dbReference type="PROSITE" id="PS50089"/>
    </source>
</evidence>
<accession>K0SEU2</accession>
<dbReference type="OrthoDB" id="273556at2759"/>
<dbReference type="SUPFAM" id="SSF57850">
    <property type="entry name" value="RING/U-box"/>
    <property type="match status" value="2"/>
</dbReference>
<keyword evidence="4" id="KW-0833">Ubl conjugation pathway</keyword>
<dbReference type="InterPro" id="IPR001607">
    <property type="entry name" value="Znf_UBP"/>
</dbReference>
<evidence type="ECO:0000256" key="7">
    <source>
        <dbReference type="SAM" id="Coils"/>
    </source>
</evidence>
<dbReference type="GO" id="GO:0005737">
    <property type="term" value="C:cytoplasm"/>
    <property type="evidence" value="ECO:0007669"/>
    <property type="project" value="TreeGrafter"/>
</dbReference>
<sequence length="637" mass="71711">MDYIPLPDIPEDRRVSKRDDQRYRKQFVSFGNPALGTYWGHFVTRHWKRRASRSGDEMDASTNAEDGSDTDKSTGSYDDDVSSSSSSSWSQSTIDSFTSCSTASGDGVSNIAAMVNVPPHHVPDGVLNLVRSHRPFIEHIRIVIGQSSSEESNRERQLQLRKNSGVVRQRSRTWAHENDGFADKPTSLIDQVAGRTLPRDRTDSFDNSGHEARRCVTQKEIEYNFFGDQSLGAEVDYDKRYHILFVMDSEESKNTFVSDLHCRPYTSLDENETCLVYDAVSVEGPVFAPEVTINGDGPISTNHGKDEHERQCPVCLEMLMRPSHESMSGSRGSMSTSSILTTVCNHSFHVDCIRRWQDTQLGSASCPVCRYDHAGLNETLSTCHVCSTTNRNYVCLICGVVSCANGPLSTAVATVDEIVDQTLREPTQLGHARRHYEETLHAYALDTETKHVWDFCGGGYVHRLMQNYDGKLVEGADPQNFAEENSAISFEALERSSVPSYSTSEDEATHRKLEAFAGQYSTLLKSQLEQQRCFYEGRLEALRREHGCGRNDDYRSTADLISALKQERNQLEQRCVTLRRKVKKIEDDTAFLVDMNESLEADKCDFRGQITEAQNSLAEAKKVTQQILAPWRIRSLI</sequence>
<dbReference type="InterPro" id="IPR047243">
    <property type="entry name" value="RING-H2_BRAP2"/>
</dbReference>
<keyword evidence="7" id="KW-0175">Coiled coil</keyword>
<keyword evidence="3 6" id="KW-0863">Zinc-finger</keyword>
<dbReference type="AlphaFoldDB" id="K0SEU2"/>
<gene>
    <name evidence="11" type="ORF">THAOC_14618</name>
</gene>
<evidence type="ECO:0008006" key="13">
    <source>
        <dbReference type="Google" id="ProtNLM"/>
    </source>
</evidence>
<keyword evidence="5" id="KW-0862">Zinc</keyword>
<reference evidence="11 12" key="1">
    <citation type="journal article" date="2012" name="Genome Biol.">
        <title>Genome and low-iron response of an oceanic diatom adapted to chronic iron limitation.</title>
        <authorList>
            <person name="Lommer M."/>
            <person name="Specht M."/>
            <person name="Roy A.S."/>
            <person name="Kraemer L."/>
            <person name="Andreson R."/>
            <person name="Gutowska M.A."/>
            <person name="Wolf J."/>
            <person name="Bergner S.V."/>
            <person name="Schilhabel M.B."/>
            <person name="Klostermeier U.C."/>
            <person name="Beiko R.G."/>
            <person name="Rosenstiel P."/>
            <person name="Hippler M."/>
            <person name="Laroche J."/>
        </authorList>
    </citation>
    <scope>NUCLEOTIDE SEQUENCE [LARGE SCALE GENOMIC DNA]</scope>
    <source>
        <strain evidence="11 12">CCMP1005</strain>
    </source>
</reference>
<feature type="region of interest" description="Disordered" evidence="8">
    <location>
        <begin position="51"/>
        <end position="96"/>
    </location>
</feature>
<dbReference type="GO" id="GO:0007265">
    <property type="term" value="P:Ras protein signal transduction"/>
    <property type="evidence" value="ECO:0007669"/>
    <property type="project" value="TreeGrafter"/>
</dbReference>
<dbReference type="EMBL" id="AGNL01017059">
    <property type="protein sequence ID" value="EJK64628.1"/>
    <property type="molecule type" value="Genomic_DNA"/>
</dbReference>
<dbReference type="Gene3D" id="3.30.40.10">
    <property type="entry name" value="Zinc/RING finger domain, C3HC4 (zinc finger)"/>
    <property type="match status" value="2"/>
</dbReference>
<evidence type="ECO:0000256" key="5">
    <source>
        <dbReference type="ARBA" id="ARBA00022833"/>
    </source>
</evidence>
<evidence type="ECO:0000313" key="11">
    <source>
        <dbReference type="EMBL" id="EJK64628.1"/>
    </source>
</evidence>
<dbReference type="PANTHER" id="PTHR24007">
    <property type="entry name" value="BRCA1-ASSOCIATED PROTEIN"/>
    <property type="match status" value="1"/>
</dbReference>